<accession>C7ZBN1</accession>
<name>C7ZBN1_FUSV7</name>
<keyword evidence="5" id="KW-0238">DNA-binding</keyword>
<dbReference type="GO" id="GO:0046982">
    <property type="term" value="F:protein heterodimerization activity"/>
    <property type="evidence" value="ECO:0007669"/>
    <property type="project" value="InterPro"/>
</dbReference>
<evidence type="ECO:0000256" key="7">
    <source>
        <dbReference type="ARBA" id="ARBA00023269"/>
    </source>
</evidence>
<organism evidence="10 11">
    <name type="scientific">Fusarium vanettenii (strain ATCC MYA-4622 / CBS 123669 / FGSC 9596 / NRRL 45880 / 77-13-4)</name>
    <name type="common">Fusarium solani subsp. pisi</name>
    <dbReference type="NCBI Taxonomy" id="660122"/>
    <lineage>
        <taxon>Eukaryota</taxon>
        <taxon>Fungi</taxon>
        <taxon>Dikarya</taxon>
        <taxon>Ascomycota</taxon>
        <taxon>Pezizomycotina</taxon>
        <taxon>Sordariomycetes</taxon>
        <taxon>Hypocreomycetidae</taxon>
        <taxon>Hypocreales</taxon>
        <taxon>Nectriaceae</taxon>
        <taxon>Fusarium</taxon>
        <taxon>Fusarium solani species complex</taxon>
        <taxon>Fusarium vanettenii</taxon>
    </lineage>
</organism>
<keyword evidence="6" id="KW-0539">Nucleus</keyword>
<comment type="subcellular location">
    <subcellularLocation>
        <location evidence="2">Chromosome</location>
    </subcellularLocation>
    <subcellularLocation>
        <location evidence="1">Nucleus</location>
    </subcellularLocation>
</comment>
<dbReference type="RefSeq" id="XP_003044259.1">
    <property type="nucleotide sequence ID" value="XM_003044213.1"/>
</dbReference>
<dbReference type="GO" id="GO:0000786">
    <property type="term" value="C:nucleosome"/>
    <property type="evidence" value="ECO:0007669"/>
    <property type="project" value="UniProtKB-KW"/>
</dbReference>
<feature type="domain" description="Core Histone H2A/H2B/H3" evidence="9">
    <location>
        <begin position="153"/>
        <end position="243"/>
    </location>
</feature>
<reference evidence="10 11" key="1">
    <citation type="journal article" date="2009" name="PLoS Genet.">
        <title>The genome of Nectria haematococca: contribution of supernumerary chromosomes to gene expansion.</title>
        <authorList>
            <person name="Coleman J.J."/>
            <person name="Rounsley S.D."/>
            <person name="Rodriguez-Carres M."/>
            <person name="Kuo A."/>
            <person name="Wasmann C.C."/>
            <person name="Grimwood J."/>
            <person name="Schmutz J."/>
            <person name="Taga M."/>
            <person name="White G.J."/>
            <person name="Zhou S."/>
            <person name="Schwartz D.C."/>
            <person name="Freitag M."/>
            <person name="Ma L.J."/>
            <person name="Danchin E.G."/>
            <person name="Henrissat B."/>
            <person name="Coutinho P.M."/>
            <person name="Nelson D.R."/>
            <person name="Straney D."/>
            <person name="Napoli C.A."/>
            <person name="Barker B.M."/>
            <person name="Gribskov M."/>
            <person name="Rep M."/>
            <person name="Kroken S."/>
            <person name="Molnar I."/>
            <person name="Rensing C."/>
            <person name="Kennell J.C."/>
            <person name="Zamora J."/>
            <person name="Farman M.L."/>
            <person name="Selker E.U."/>
            <person name="Salamov A."/>
            <person name="Shapiro H."/>
            <person name="Pangilinan J."/>
            <person name="Lindquist E."/>
            <person name="Lamers C."/>
            <person name="Grigoriev I.V."/>
            <person name="Geiser D.M."/>
            <person name="Covert S.F."/>
            <person name="Temporini E."/>
            <person name="Vanetten H.D."/>
        </authorList>
    </citation>
    <scope>NUCLEOTIDE SEQUENCE [LARGE SCALE GENOMIC DNA]</scope>
    <source>
        <strain evidence="11">ATCC MYA-4622 / CBS 123669 / FGSC 9596 / NRRL 45880 / 77-13-4</strain>
    </source>
</reference>
<evidence type="ECO:0000256" key="5">
    <source>
        <dbReference type="ARBA" id="ARBA00023125"/>
    </source>
</evidence>
<evidence type="ECO:0000256" key="3">
    <source>
        <dbReference type="ARBA" id="ARBA00010343"/>
    </source>
</evidence>
<feature type="compositionally biased region" description="Polar residues" evidence="8">
    <location>
        <begin position="13"/>
        <end position="23"/>
    </location>
</feature>
<protein>
    <recommendedName>
        <fullName evidence="9">Core Histone H2A/H2B/H3 domain-containing protein</fullName>
    </recommendedName>
</protein>
<evidence type="ECO:0000313" key="11">
    <source>
        <dbReference type="Proteomes" id="UP000005206"/>
    </source>
</evidence>
<dbReference type="PANTHER" id="PTHR45810:SF1">
    <property type="entry name" value="HISTONE H3-LIKE CENTROMERIC PROTEIN A"/>
    <property type="match status" value="1"/>
</dbReference>
<keyword evidence="7" id="KW-0544">Nucleosome core</keyword>
<dbReference type="GeneID" id="9670675"/>
<dbReference type="FunFam" id="1.10.20.10:FF:000085">
    <property type="entry name" value="Histone H3.2"/>
    <property type="match status" value="1"/>
</dbReference>
<dbReference type="VEuPathDB" id="FungiDB:NECHADRAFT_106582"/>
<gene>
    <name evidence="10" type="primary">HTR2103</name>
    <name evidence="10" type="ORF">NECHADRAFT_106582</name>
</gene>
<comment type="similarity">
    <text evidence="3">Belongs to the histone H3 family.</text>
</comment>
<sequence length="251" mass="27776">MLSGTAVLEQNHEQPTGTRSPGSCHNAKRSAGRQTYAVAPRLTLKGQNGPGRHSSCIGGGQLNLPSKGNDGPIYSRRDFARDLRALLLTTLLNVVFSSLRCYIDPPRAIIQKALSCLLDGKEVGRPGREQDAATFKEPAGDPVPIRARRRLRPGTGALQEIRAYQDTTDLLLNTLPFARLIKEIGVNMRPAGENFRWQTQAIQALQEMAEAYLVSLFEDANLYAIHAKRVTLMLRDFQLARRIRGKYSSPL</sequence>
<dbReference type="CDD" id="cd22911">
    <property type="entry name" value="HFD_H3"/>
    <property type="match status" value="1"/>
</dbReference>
<evidence type="ECO:0000256" key="8">
    <source>
        <dbReference type="SAM" id="MobiDB-lite"/>
    </source>
</evidence>
<dbReference type="AlphaFoldDB" id="C7ZBN1"/>
<dbReference type="GO" id="GO:0030527">
    <property type="term" value="F:structural constituent of chromatin"/>
    <property type="evidence" value="ECO:0007669"/>
    <property type="project" value="InterPro"/>
</dbReference>
<dbReference type="GO" id="GO:0003677">
    <property type="term" value="F:DNA binding"/>
    <property type="evidence" value="ECO:0007669"/>
    <property type="project" value="UniProtKB-KW"/>
</dbReference>
<evidence type="ECO:0000256" key="6">
    <source>
        <dbReference type="ARBA" id="ARBA00023242"/>
    </source>
</evidence>
<evidence type="ECO:0000259" key="9">
    <source>
        <dbReference type="Pfam" id="PF00125"/>
    </source>
</evidence>
<evidence type="ECO:0000256" key="2">
    <source>
        <dbReference type="ARBA" id="ARBA00004286"/>
    </source>
</evidence>
<feature type="region of interest" description="Disordered" evidence="8">
    <location>
        <begin position="1"/>
        <end position="71"/>
    </location>
</feature>
<dbReference type="PANTHER" id="PTHR45810">
    <property type="entry name" value="HISTONE H3.2"/>
    <property type="match status" value="1"/>
</dbReference>
<dbReference type="SUPFAM" id="SSF47113">
    <property type="entry name" value="Histone-fold"/>
    <property type="match status" value="1"/>
</dbReference>
<dbReference type="InterPro" id="IPR000164">
    <property type="entry name" value="Histone_H3/CENP-A"/>
</dbReference>
<evidence type="ECO:0000256" key="4">
    <source>
        <dbReference type="ARBA" id="ARBA00022454"/>
    </source>
</evidence>
<dbReference type="KEGG" id="nhe:NECHADRAFT_106582"/>
<dbReference type="OrthoDB" id="842664at2759"/>
<dbReference type="Gene3D" id="1.10.20.10">
    <property type="entry name" value="Histone, subunit A"/>
    <property type="match status" value="1"/>
</dbReference>
<dbReference type="InterPro" id="IPR007125">
    <property type="entry name" value="H2A/H2B/H3"/>
</dbReference>
<dbReference type="SMART" id="SM00428">
    <property type="entry name" value="H3"/>
    <property type="match status" value="1"/>
</dbReference>
<dbReference type="Pfam" id="PF00125">
    <property type="entry name" value="Histone"/>
    <property type="match status" value="1"/>
</dbReference>
<dbReference type="InterPro" id="IPR009072">
    <property type="entry name" value="Histone-fold"/>
</dbReference>
<dbReference type="InParanoid" id="C7ZBN1"/>
<keyword evidence="4" id="KW-0158">Chromosome</keyword>
<dbReference type="Proteomes" id="UP000005206">
    <property type="component" value="Chromosome 14"/>
</dbReference>
<dbReference type="STRING" id="660122.C7ZBN1"/>
<dbReference type="EMBL" id="GG698915">
    <property type="protein sequence ID" value="EEU38546.1"/>
    <property type="molecule type" value="Genomic_DNA"/>
</dbReference>
<dbReference type="GO" id="GO:0005634">
    <property type="term" value="C:nucleus"/>
    <property type="evidence" value="ECO:0007669"/>
    <property type="project" value="UniProtKB-SubCell"/>
</dbReference>
<evidence type="ECO:0000313" key="10">
    <source>
        <dbReference type="EMBL" id="EEU38546.1"/>
    </source>
</evidence>
<keyword evidence="11" id="KW-1185">Reference proteome</keyword>
<proteinExistence type="inferred from homology"/>
<evidence type="ECO:0000256" key="1">
    <source>
        <dbReference type="ARBA" id="ARBA00004123"/>
    </source>
</evidence>
<dbReference type="eggNOG" id="KOG1745">
    <property type="taxonomic scope" value="Eukaryota"/>
</dbReference>